<evidence type="ECO:0000313" key="9">
    <source>
        <dbReference type="EMBL" id="CAE8663212.1"/>
    </source>
</evidence>
<sequence>VDVSIFNQQGTATHPLVLDIRRRAALLAGQPIGHCESLNLVRYEEGEQHKPHYDYVQEVDVRFAVGRPEPSLDSMFLGGQRFCTVLLYLSSTAEDQGGETAFGELGLKVRPEIGAALIWPNVQKDGQPEPRTVHGSLPLRYGEKLVVNAWLRSEDVDYFRSNLLSDWAYVEKDLRAAFSPALADALLACFSDEVQACLACRRELINFKKLCLHLWQAGSGVEKDLRQLASFFYCEVVSSASEAAEQAAWQLGQESKALQRREQLVVCEQLLAEFKAVQAPGNAGGARLYLRSSSSFRQEFLAQLQGGLDAAFGRRGNGRSVATARPFFLSHVQLDAVWPDVLDVCPGGPGTAAVAKPRSNVALQCSVCLEKQSVVALTPCGTLRPREPLPDVSEARGRPPALNECRGSVAGIWDARNFAKALDAHWAARWPGRAGEEEETAEASNSEEQLGWKTDREMVPSALGPEGLRDLLKAVEVLIARGCSKAVAIRSALQRYCAALRQAVAEAEDLAKQLEALLGGKAECGRVSDAELDGRKGMRPVLAEMLRWLAPMVELRGGDSARSFVSGSRGAAAFVPRGFPDILGKHPRHRNAAAGRGHREAPVQEEELKVKLTRLWLHRGLCLTCEAGLRAQGRCPYGGQRCGSRSIVCEQWSCEKCALLRGDGEDVWQLASQRQPAGASPLEGNHSLDTDLVSVCSSHGRVRIVTRNSRREDIAEFLGRHGVEARVFGDSGAEAASVPSERAVWVRSVKREGLKSKAEVILQELATLQSDDGSQCEDPALKDLVDRGQLLRVLFVRSGARRKKSESEQGLEGRSEGGKALEQIRQVLPELMSDNSEVQALAVPVRLNLAACLQRLGDRSQEVIDLCDEVLQLDPSSVKALFRRATAQQTRAAQLPDDASQRSALQYARQDLVLAAKAEPADRQIRAVLEEVNKKSAGWFSSCSGLYDDRQPEAPPPPPTVCATCGSIGHPACGRSCWITQRAQWLGVSEEEAGNDPADFEE</sequence>
<evidence type="ECO:0000256" key="7">
    <source>
        <dbReference type="ARBA" id="ARBA00023180"/>
    </source>
</evidence>
<evidence type="ECO:0000256" key="2">
    <source>
        <dbReference type="ARBA" id="ARBA00022723"/>
    </source>
</evidence>
<dbReference type="SMART" id="SM00702">
    <property type="entry name" value="P4Hc"/>
    <property type="match status" value="1"/>
</dbReference>
<reference evidence="9" key="1">
    <citation type="submission" date="2021-02" db="EMBL/GenBank/DDBJ databases">
        <authorList>
            <person name="Dougan E. K."/>
            <person name="Rhodes N."/>
            <person name="Thang M."/>
            <person name="Chan C."/>
        </authorList>
    </citation>
    <scope>NUCLEOTIDE SEQUENCE</scope>
</reference>
<dbReference type="SUPFAM" id="SSF48452">
    <property type="entry name" value="TPR-like"/>
    <property type="match status" value="1"/>
</dbReference>
<protein>
    <recommendedName>
        <fullName evidence="8">Fe2OG dioxygenase domain-containing protein</fullName>
    </recommendedName>
</protein>
<dbReference type="Gene3D" id="1.25.40.10">
    <property type="entry name" value="Tetratricopeptide repeat domain"/>
    <property type="match status" value="1"/>
</dbReference>
<dbReference type="EMBL" id="CAJNNW010018631">
    <property type="protein sequence ID" value="CAE8663212.1"/>
    <property type="molecule type" value="Genomic_DNA"/>
</dbReference>
<accession>A0A813J2K5</accession>
<evidence type="ECO:0000313" key="10">
    <source>
        <dbReference type="Proteomes" id="UP000626109"/>
    </source>
</evidence>
<evidence type="ECO:0000256" key="1">
    <source>
        <dbReference type="ARBA" id="ARBA00001961"/>
    </source>
</evidence>
<dbReference type="InterPro" id="IPR045054">
    <property type="entry name" value="P4HA-like"/>
</dbReference>
<dbReference type="GO" id="GO:0004656">
    <property type="term" value="F:procollagen-proline 4-dioxygenase activity"/>
    <property type="evidence" value="ECO:0007669"/>
    <property type="project" value="TreeGrafter"/>
</dbReference>
<feature type="non-terminal residue" evidence="9">
    <location>
        <position position="1002"/>
    </location>
</feature>
<dbReference type="InterPro" id="IPR006620">
    <property type="entry name" value="Pro_4_hyd_alph"/>
</dbReference>
<organism evidence="9 10">
    <name type="scientific">Polarella glacialis</name>
    <name type="common">Dinoflagellate</name>
    <dbReference type="NCBI Taxonomy" id="89957"/>
    <lineage>
        <taxon>Eukaryota</taxon>
        <taxon>Sar</taxon>
        <taxon>Alveolata</taxon>
        <taxon>Dinophyceae</taxon>
        <taxon>Suessiales</taxon>
        <taxon>Suessiaceae</taxon>
        <taxon>Polarella</taxon>
    </lineage>
</organism>
<keyword evidence="7" id="KW-0325">Glycoprotein</keyword>
<feature type="non-terminal residue" evidence="9">
    <location>
        <position position="1"/>
    </location>
</feature>
<comment type="caution">
    <text evidence="9">The sequence shown here is derived from an EMBL/GenBank/DDBJ whole genome shotgun (WGS) entry which is preliminary data.</text>
</comment>
<dbReference type="GO" id="GO:0005783">
    <property type="term" value="C:endoplasmic reticulum"/>
    <property type="evidence" value="ECO:0007669"/>
    <property type="project" value="TreeGrafter"/>
</dbReference>
<dbReference type="PANTHER" id="PTHR10869">
    <property type="entry name" value="PROLYL 4-HYDROXYLASE ALPHA SUBUNIT"/>
    <property type="match status" value="1"/>
</dbReference>
<gene>
    <name evidence="9" type="ORF">PGLA2088_LOCUS15181</name>
</gene>
<dbReference type="InterPro" id="IPR044862">
    <property type="entry name" value="Pro_4_hyd_alph_FE2OG_OXY"/>
</dbReference>
<evidence type="ECO:0000256" key="4">
    <source>
        <dbReference type="ARBA" id="ARBA00022964"/>
    </source>
</evidence>
<evidence type="ECO:0000259" key="8">
    <source>
        <dbReference type="PROSITE" id="PS51471"/>
    </source>
</evidence>
<evidence type="ECO:0000256" key="3">
    <source>
        <dbReference type="ARBA" id="ARBA00022824"/>
    </source>
</evidence>
<dbReference type="Proteomes" id="UP000626109">
    <property type="component" value="Unassembled WGS sequence"/>
</dbReference>
<keyword evidence="2" id="KW-0479">Metal-binding</keyword>
<feature type="domain" description="Fe2OG dioxygenase" evidence="8">
    <location>
        <begin position="34"/>
        <end position="153"/>
    </location>
</feature>
<dbReference type="PROSITE" id="PS51471">
    <property type="entry name" value="FE2OG_OXY"/>
    <property type="match status" value="1"/>
</dbReference>
<dbReference type="InterPro" id="IPR005123">
    <property type="entry name" value="Oxoglu/Fe-dep_dioxygenase_dom"/>
</dbReference>
<comment type="cofactor">
    <cofactor evidence="1">
        <name>L-ascorbate</name>
        <dbReference type="ChEBI" id="CHEBI:38290"/>
    </cofactor>
</comment>
<name>A0A813J2K5_POLGL</name>
<dbReference type="AlphaFoldDB" id="A0A813J2K5"/>
<proteinExistence type="predicted"/>
<keyword evidence="5" id="KW-0560">Oxidoreductase</keyword>
<evidence type="ECO:0000256" key="5">
    <source>
        <dbReference type="ARBA" id="ARBA00023002"/>
    </source>
</evidence>
<keyword evidence="6" id="KW-0408">Iron</keyword>
<dbReference type="PANTHER" id="PTHR10869:SF246">
    <property type="entry name" value="TRANSMEMBRANE PROLYL 4-HYDROXYLASE"/>
    <property type="match status" value="1"/>
</dbReference>
<dbReference type="GO" id="GO:0005506">
    <property type="term" value="F:iron ion binding"/>
    <property type="evidence" value="ECO:0007669"/>
    <property type="project" value="InterPro"/>
</dbReference>
<dbReference type="GO" id="GO:0031418">
    <property type="term" value="F:L-ascorbic acid binding"/>
    <property type="evidence" value="ECO:0007669"/>
    <property type="project" value="InterPro"/>
</dbReference>
<dbReference type="Pfam" id="PF13640">
    <property type="entry name" value="2OG-FeII_Oxy_3"/>
    <property type="match status" value="1"/>
</dbReference>
<dbReference type="InterPro" id="IPR011990">
    <property type="entry name" value="TPR-like_helical_dom_sf"/>
</dbReference>
<keyword evidence="3" id="KW-0256">Endoplasmic reticulum</keyword>
<dbReference type="Gene3D" id="2.60.120.620">
    <property type="entry name" value="q2cbj1_9rhob like domain"/>
    <property type="match status" value="1"/>
</dbReference>
<keyword evidence="4" id="KW-0223">Dioxygenase</keyword>
<evidence type="ECO:0000256" key="6">
    <source>
        <dbReference type="ARBA" id="ARBA00023004"/>
    </source>
</evidence>